<feature type="transmembrane region" description="Helical" evidence="1">
    <location>
        <begin position="69"/>
        <end position="89"/>
    </location>
</feature>
<evidence type="ECO:0008006" key="4">
    <source>
        <dbReference type="Google" id="ProtNLM"/>
    </source>
</evidence>
<dbReference type="OrthoDB" id="102112at2"/>
<reference evidence="2 3" key="1">
    <citation type="submission" date="2019-08" db="EMBL/GenBank/DDBJ databases">
        <title>Flavobacterium alkalisoli sp. nov., isolated from rhizosphere soil of Suaeda salsa.</title>
        <authorList>
            <person name="Sun J.-Q."/>
            <person name="Xu L."/>
        </authorList>
    </citation>
    <scope>NUCLEOTIDE SEQUENCE [LARGE SCALE GENOMIC DNA]</scope>
    <source>
        <strain evidence="2 3">XS-5</strain>
    </source>
</reference>
<dbReference type="KEGG" id="fak:FUA48_06390"/>
<name>A0A5B9FQG9_9FLAO</name>
<keyword evidence="1" id="KW-0472">Membrane</keyword>
<dbReference type="Proteomes" id="UP000321222">
    <property type="component" value="Chromosome"/>
</dbReference>
<keyword evidence="1" id="KW-0812">Transmembrane</keyword>
<accession>A0A5B9FQG9</accession>
<feature type="transmembrane region" description="Helical" evidence="1">
    <location>
        <begin position="181"/>
        <end position="201"/>
    </location>
</feature>
<evidence type="ECO:0000256" key="1">
    <source>
        <dbReference type="SAM" id="Phobius"/>
    </source>
</evidence>
<feature type="transmembrane region" description="Helical" evidence="1">
    <location>
        <begin position="22"/>
        <end position="43"/>
    </location>
</feature>
<feature type="transmembrane region" description="Helical" evidence="1">
    <location>
        <begin position="253"/>
        <end position="272"/>
    </location>
</feature>
<feature type="transmembrane region" description="Helical" evidence="1">
    <location>
        <begin position="148"/>
        <end position="174"/>
    </location>
</feature>
<dbReference type="RefSeq" id="WP_147582770.1">
    <property type="nucleotide sequence ID" value="NZ_CP042831.1"/>
</dbReference>
<feature type="transmembrane region" description="Helical" evidence="1">
    <location>
        <begin position="207"/>
        <end position="224"/>
    </location>
</feature>
<sequence>MNQTNTLTATPWNGITKFLFRYFFAFCALSIFPAIGNILFTIVSKLLNLLFESEITYHPSGSGDTLYDYYKLAFTAITALAFAFLWTLIDRKNKEYKLILYWQETYIRYYLGMFMLVYGFSKVIKTQFTYPSLTSLILPLGNKSPMGLAWTFMGFSDTYTIFSGLCEVAAGLLLMYRKTRTLGAIVCFGVMLNVFLMNMSYDIPVKLFSFQLMLLAAFLIGLDYKRLVNFFILNKPVGTQFNRQPFKSKKANLITQIVKGVAIITASGFMIYNGLRSQMMYGDACPKPAMYGIYEAEDFIMNNDTLPPTLTDTNRWKNIVFEKGDGVNIFKMNSSNWGHLLRYRAETDTLKKEISFFSYSDSTEVGRLKYYKTDSIHYTFEGIFKNDTIKLNTRRSDEKDFPLISKGFNWVNEYPDNR</sequence>
<proteinExistence type="predicted"/>
<dbReference type="AlphaFoldDB" id="A0A5B9FQG9"/>
<dbReference type="EMBL" id="CP042831">
    <property type="protein sequence ID" value="QEE49220.1"/>
    <property type="molecule type" value="Genomic_DNA"/>
</dbReference>
<evidence type="ECO:0000313" key="3">
    <source>
        <dbReference type="Proteomes" id="UP000321222"/>
    </source>
</evidence>
<protein>
    <recommendedName>
        <fullName evidence="4">DoxX family protein</fullName>
    </recommendedName>
</protein>
<evidence type="ECO:0000313" key="2">
    <source>
        <dbReference type="EMBL" id="QEE49220.1"/>
    </source>
</evidence>
<feature type="transmembrane region" description="Helical" evidence="1">
    <location>
        <begin position="109"/>
        <end position="128"/>
    </location>
</feature>
<gene>
    <name evidence="2" type="ORF">FUA48_06390</name>
</gene>
<keyword evidence="1" id="KW-1133">Transmembrane helix</keyword>
<keyword evidence="3" id="KW-1185">Reference proteome</keyword>
<organism evidence="2 3">
    <name type="scientific">Flavobacterium alkalisoli</name>
    <dbReference type="NCBI Taxonomy" id="2602769"/>
    <lineage>
        <taxon>Bacteria</taxon>
        <taxon>Pseudomonadati</taxon>
        <taxon>Bacteroidota</taxon>
        <taxon>Flavobacteriia</taxon>
        <taxon>Flavobacteriales</taxon>
        <taxon>Flavobacteriaceae</taxon>
        <taxon>Flavobacterium</taxon>
    </lineage>
</organism>